<sequence length="541" mass="60844">MSDSNPHAQDAIHRTPFNTTTSLLSHIIPIALFAAQSLHMRYALRPWWSLTKLGHVLLRIFFPESIIWFVGREEWERRWVAREIERQLEEKGQLGDEWDEGSALQRLMSVQGGRVFFKFSDNAGGEKSAVRKEVTSMENELPPMPEAPQREQSRRRPQQPRNPQQEQQQGYPARHAGHYPAQEHLSPYLSPAGVTPQSGPQITPPYPVSEFNLPPDSFPLVPPHRSSFRRPSAHSEEQLPRRPSLHRSLTSETETTAVLLNSNHAQPPLRGQRRIIWSLDPPTHLRRLLATDIPLYINIFNLLPPGSPTYIGLINLHIALPPDLPTVLLISQLIWAITTLALRSPAYSLGGETTISLLEMYTVYALIAFLIERVAIVGCRRPAWGGSGNGGYIIVEMHREDYVHEVPVHPKRGARRGVHQYFWIPLVLMGLAYPVVLVIYAAGIYRAGTMKGSPQIPAVIGVVTGVYVLAVLTFLGVQALERQGREPVGDWSRWVPKAKWVLWGLVGAGRVVVGIWGVWQLVEARSVGGWEGWWGWPHISG</sequence>
<feature type="transmembrane region" description="Helical" evidence="2">
    <location>
        <begin position="421"/>
        <end position="444"/>
    </location>
</feature>
<accession>A0A3N4L980</accession>
<feature type="transmembrane region" description="Helical" evidence="2">
    <location>
        <begin position="500"/>
        <end position="519"/>
    </location>
</feature>
<name>A0A3N4L980_9PEZI</name>
<feature type="compositionally biased region" description="Low complexity" evidence="1">
    <location>
        <begin position="159"/>
        <end position="169"/>
    </location>
</feature>
<gene>
    <name evidence="3" type="ORF">L211DRAFT_853108</name>
</gene>
<reference evidence="3 4" key="1">
    <citation type="journal article" date="2018" name="Nat. Ecol. Evol.">
        <title>Pezizomycetes genomes reveal the molecular basis of ectomycorrhizal truffle lifestyle.</title>
        <authorList>
            <person name="Murat C."/>
            <person name="Payen T."/>
            <person name="Noel B."/>
            <person name="Kuo A."/>
            <person name="Morin E."/>
            <person name="Chen J."/>
            <person name="Kohler A."/>
            <person name="Krizsan K."/>
            <person name="Balestrini R."/>
            <person name="Da Silva C."/>
            <person name="Montanini B."/>
            <person name="Hainaut M."/>
            <person name="Levati E."/>
            <person name="Barry K.W."/>
            <person name="Belfiori B."/>
            <person name="Cichocki N."/>
            <person name="Clum A."/>
            <person name="Dockter R.B."/>
            <person name="Fauchery L."/>
            <person name="Guy J."/>
            <person name="Iotti M."/>
            <person name="Le Tacon F."/>
            <person name="Lindquist E.A."/>
            <person name="Lipzen A."/>
            <person name="Malagnac F."/>
            <person name="Mello A."/>
            <person name="Molinier V."/>
            <person name="Miyauchi S."/>
            <person name="Poulain J."/>
            <person name="Riccioni C."/>
            <person name="Rubini A."/>
            <person name="Sitrit Y."/>
            <person name="Splivallo R."/>
            <person name="Traeger S."/>
            <person name="Wang M."/>
            <person name="Zifcakova L."/>
            <person name="Wipf D."/>
            <person name="Zambonelli A."/>
            <person name="Paolocci F."/>
            <person name="Nowrousian M."/>
            <person name="Ottonello S."/>
            <person name="Baldrian P."/>
            <person name="Spatafora J.W."/>
            <person name="Henrissat B."/>
            <person name="Nagy L.G."/>
            <person name="Aury J.M."/>
            <person name="Wincker P."/>
            <person name="Grigoriev I.V."/>
            <person name="Bonfante P."/>
            <person name="Martin F.M."/>
        </authorList>
    </citation>
    <scope>NUCLEOTIDE SEQUENCE [LARGE SCALE GENOMIC DNA]</scope>
    <source>
        <strain evidence="3 4">ATCC MYA-4762</strain>
    </source>
</reference>
<dbReference type="AlphaFoldDB" id="A0A3N4L980"/>
<feature type="region of interest" description="Disordered" evidence="1">
    <location>
        <begin position="127"/>
        <end position="251"/>
    </location>
</feature>
<dbReference type="OrthoDB" id="5351509at2759"/>
<feature type="transmembrane region" description="Helical" evidence="2">
    <location>
        <begin position="354"/>
        <end position="371"/>
    </location>
</feature>
<keyword evidence="2" id="KW-1133">Transmembrane helix</keyword>
<organism evidence="3 4">
    <name type="scientific">Terfezia boudieri ATCC MYA-4762</name>
    <dbReference type="NCBI Taxonomy" id="1051890"/>
    <lineage>
        <taxon>Eukaryota</taxon>
        <taxon>Fungi</taxon>
        <taxon>Dikarya</taxon>
        <taxon>Ascomycota</taxon>
        <taxon>Pezizomycotina</taxon>
        <taxon>Pezizomycetes</taxon>
        <taxon>Pezizales</taxon>
        <taxon>Pezizaceae</taxon>
        <taxon>Terfezia</taxon>
    </lineage>
</organism>
<evidence type="ECO:0000313" key="4">
    <source>
        <dbReference type="Proteomes" id="UP000267821"/>
    </source>
</evidence>
<keyword evidence="2" id="KW-0812">Transmembrane</keyword>
<feature type="transmembrane region" description="Helical" evidence="2">
    <location>
        <begin position="456"/>
        <end position="480"/>
    </location>
</feature>
<keyword evidence="2" id="KW-0472">Membrane</keyword>
<protein>
    <submittedName>
        <fullName evidence="3">Uncharacterized protein</fullName>
    </submittedName>
</protein>
<proteinExistence type="predicted"/>
<dbReference type="Proteomes" id="UP000267821">
    <property type="component" value="Unassembled WGS sequence"/>
</dbReference>
<evidence type="ECO:0000256" key="1">
    <source>
        <dbReference type="SAM" id="MobiDB-lite"/>
    </source>
</evidence>
<dbReference type="EMBL" id="ML121588">
    <property type="protein sequence ID" value="RPB19453.1"/>
    <property type="molecule type" value="Genomic_DNA"/>
</dbReference>
<keyword evidence="4" id="KW-1185">Reference proteome</keyword>
<dbReference type="InParanoid" id="A0A3N4L980"/>
<evidence type="ECO:0000313" key="3">
    <source>
        <dbReference type="EMBL" id="RPB19453.1"/>
    </source>
</evidence>
<evidence type="ECO:0000256" key="2">
    <source>
        <dbReference type="SAM" id="Phobius"/>
    </source>
</evidence>